<dbReference type="InterPro" id="IPR035919">
    <property type="entry name" value="EAL_sf"/>
</dbReference>
<evidence type="ECO:0000259" key="2">
    <source>
        <dbReference type="PROSITE" id="PS50112"/>
    </source>
</evidence>
<evidence type="ECO:0000259" key="4">
    <source>
        <dbReference type="PROSITE" id="PS50883"/>
    </source>
</evidence>
<dbReference type="PANTHER" id="PTHR44757:SF2">
    <property type="entry name" value="BIOFILM ARCHITECTURE MAINTENANCE PROTEIN MBAA"/>
    <property type="match status" value="1"/>
</dbReference>
<evidence type="ECO:0000259" key="5">
    <source>
        <dbReference type="PROSITE" id="PS50887"/>
    </source>
</evidence>
<feature type="domain" description="PAS" evidence="2">
    <location>
        <begin position="136"/>
        <end position="173"/>
    </location>
</feature>
<dbReference type="PROSITE" id="PS50887">
    <property type="entry name" value="GGDEF"/>
    <property type="match status" value="1"/>
</dbReference>
<sequence length="831" mass="92481">MLHSSPDLPQDVFRRIFLNSPNAALIRDANGLVVAVNAAFEALFGAEAGDVVGRDLRQALRPAPEQDSPAGPGGEVWSLCGSAFLRETRWAASDGAAVDVSLSQFPVGQLCGQTLSCVIFRDISGRRRAEEQLNAAERKYRSIFENAVEGIFQTTPGGRYLEANRTLARIYGFASVFEMTEHFRDIKNQLYVDPRRRDDFVRLLAAHDEVHNFESAIRKKDGAVIWISENARVVRDAAGNVLYYEGTVVDITDRKRAEDQLAAQRAYFDQLFANSPQAIALIDMHRNIVDANQAFEQLFGYKAEEIKGFGMRTYIVPEHLLAECESTRHAILSGKPLVRETFRQHRDGRLIPVSMIGFPIDFDGRTQGIVYIYQDISERKAFEEQITHQAFHDALTGLPNRSLFADRLDRALTRGKRRGDYQYAVLMIDLNKFKGINDTLGHQAGDQLLIEVSRRLLACVRTMDTVARLGGDEFAVILEELKSKKEVMTVVERIGTALGKPYVLCGSTVTPGASIGIVLRTKEYESAEDILRDADIAMYRAKESGRTSMIFDRQMHQEIVEAINLEADLRAALERDELLLHYQPIVDVQSGRIEGFEALVRWDHPDRGLVPPVRFIPLAEETGLILPLGRYVISEACRQMRDWQLAMPEAANLSVSVNVSCRQFVKDGLVDHVAGVLAETGLAPACLKLEITESVLMHDAQHTAGELNRLKALGVKIAIDDFGTGYSSLSYLRQLPIDHLKIDRSFISGDDCNGESQEIVKSIIALARSLGLTVIAEGVEHQDQLDKLRFADCDKAQGFMFSRPVDKDAALNLLREAVNGGCGCGMQEQAK</sequence>
<dbReference type="RefSeq" id="WP_160961158.1">
    <property type="nucleotide sequence ID" value="NZ_WVUD01000018.1"/>
</dbReference>
<dbReference type="InterPro" id="IPR035965">
    <property type="entry name" value="PAS-like_dom_sf"/>
</dbReference>
<dbReference type="GO" id="GO:0071111">
    <property type="term" value="F:cyclic-guanylate-specific phosphodiesterase activity"/>
    <property type="evidence" value="ECO:0007669"/>
    <property type="project" value="UniProtKB-EC"/>
</dbReference>
<dbReference type="InterPro" id="IPR013655">
    <property type="entry name" value="PAS_fold_3"/>
</dbReference>
<dbReference type="SUPFAM" id="SSF141868">
    <property type="entry name" value="EAL domain-like"/>
    <property type="match status" value="1"/>
</dbReference>
<dbReference type="InterPro" id="IPR000014">
    <property type="entry name" value="PAS"/>
</dbReference>
<dbReference type="OrthoDB" id="7673416at2"/>
<dbReference type="PROSITE" id="PS50112">
    <property type="entry name" value="PAS"/>
    <property type="match status" value="3"/>
</dbReference>
<dbReference type="PROSITE" id="PS50883">
    <property type="entry name" value="EAL"/>
    <property type="match status" value="1"/>
</dbReference>
<feature type="domain" description="EAL" evidence="4">
    <location>
        <begin position="562"/>
        <end position="818"/>
    </location>
</feature>
<dbReference type="CDD" id="cd00130">
    <property type="entry name" value="PAS"/>
    <property type="match status" value="2"/>
</dbReference>
<evidence type="ECO:0000313" key="6">
    <source>
        <dbReference type="EMBL" id="MYL83707.1"/>
    </source>
</evidence>
<dbReference type="NCBIfam" id="TIGR00229">
    <property type="entry name" value="sensory_box"/>
    <property type="match status" value="3"/>
</dbReference>
<dbReference type="SMART" id="SM00086">
    <property type="entry name" value="PAC"/>
    <property type="match status" value="2"/>
</dbReference>
<dbReference type="SUPFAM" id="SSF55785">
    <property type="entry name" value="PYP-like sensor domain (PAS domain)"/>
    <property type="match status" value="3"/>
</dbReference>
<dbReference type="Pfam" id="PF08447">
    <property type="entry name" value="PAS_3"/>
    <property type="match status" value="1"/>
</dbReference>
<feature type="domain" description="PAS" evidence="2">
    <location>
        <begin position="264"/>
        <end position="334"/>
    </location>
</feature>
<dbReference type="Pfam" id="PF00990">
    <property type="entry name" value="GGDEF"/>
    <property type="match status" value="1"/>
</dbReference>
<dbReference type="InterPro" id="IPR001610">
    <property type="entry name" value="PAC"/>
</dbReference>
<dbReference type="InterPro" id="IPR013656">
    <property type="entry name" value="PAS_4"/>
</dbReference>
<dbReference type="Gene3D" id="3.20.20.450">
    <property type="entry name" value="EAL domain"/>
    <property type="match status" value="1"/>
</dbReference>
<keyword evidence="7" id="KW-1185">Reference proteome</keyword>
<protein>
    <submittedName>
        <fullName evidence="6">EAL domain-containing protein</fullName>
    </submittedName>
</protein>
<dbReference type="CDD" id="cd01948">
    <property type="entry name" value="EAL"/>
    <property type="match status" value="1"/>
</dbReference>
<feature type="domain" description="PAC" evidence="3">
    <location>
        <begin position="211"/>
        <end position="263"/>
    </location>
</feature>
<dbReference type="InterPro" id="IPR013767">
    <property type="entry name" value="PAS_fold"/>
</dbReference>
<comment type="caution">
    <text evidence="6">The sequence shown here is derived from an EMBL/GenBank/DDBJ whole genome shotgun (WGS) entry which is preliminary data.</text>
</comment>
<dbReference type="SMART" id="SM00052">
    <property type="entry name" value="EAL"/>
    <property type="match status" value="1"/>
</dbReference>
<dbReference type="Gene3D" id="3.30.450.20">
    <property type="entry name" value="PAS domain"/>
    <property type="match status" value="3"/>
</dbReference>
<proteinExistence type="predicted"/>
<dbReference type="SMART" id="SM00091">
    <property type="entry name" value="PAS"/>
    <property type="match status" value="3"/>
</dbReference>
<dbReference type="Pfam" id="PF00563">
    <property type="entry name" value="EAL"/>
    <property type="match status" value="1"/>
</dbReference>
<dbReference type="EMBL" id="WVUD01000018">
    <property type="protein sequence ID" value="MYL83707.1"/>
    <property type="molecule type" value="Genomic_DNA"/>
</dbReference>
<reference evidence="6 7" key="1">
    <citation type="submission" date="2020-01" db="EMBL/GenBank/DDBJ databases">
        <title>Genome sequence of Desulfovibrio aerotolerans DSM 16695(T).</title>
        <authorList>
            <person name="Karnachuk O."/>
            <person name="Avakyan M."/>
            <person name="Mardanov A."/>
            <person name="Kadnikov V."/>
            <person name="Ravin N."/>
        </authorList>
    </citation>
    <scope>NUCLEOTIDE SEQUENCE [LARGE SCALE GENOMIC DNA]</scope>
    <source>
        <strain evidence="6 7">DSM 16695</strain>
    </source>
</reference>
<dbReference type="GO" id="GO:0071732">
    <property type="term" value="P:cellular response to nitric oxide"/>
    <property type="evidence" value="ECO:0007669"/>
    <property type="project" value="UniProtKB-ARBA"/>
</dbReference>
<dbReference type="InterPro" id="IPR029787">
    <property type="entry name" value="Nucleotide_cyclase"/>
</dbReference>
<dbReference type="SUPFAM" id="SSF55073">
    <property type="entry name" value="Nucleotide cyclase"/>
    <property type="match status" value="1"/>
</dbReference>
<gene>
    <name evidence="6" type="ORF">GTA51_11275</name>
</gene>
<dbReference type="NCBIfam" id="TIGR00254">
    <property type="entry name" value="GGDEF"/>
    <property type="match status" value="1"/>
</dbReference>
<dbReference type="SMART" id="SM00267">
    <property type="entry name" value="GGDEF"/>
    <property type="match status" value="1"/>
</dbReference>
<dbReference type="CDD" id="cd01949">
    <property type="entry name" value="GGDEF"/>
    <property type="match status" value="1"/>
</dbReference>
<comment type="catalytic activity">
    <reaction evidence="1">
        <text>3',3'-c-di-GMP + H2O = 5'-phosphoguanylyl(3'-&gt;5')guanosine + H(+)</text>
        <dbReference type="Rhea" id="RHEA:24902"/>
        <dbReference type="ChEBI" id="CHEBI:15377"/>
        <dbReference type="ChEBI" id="CHEBI:15378"/>
        <dbReference type="ChEBI" id="CHEBI:58754"/>
        <dbReference type="ChEBI" id="CHEBI:58805"/>
        <dbReference type="EC" id="3.1.4.52"/>
    </reaction>
    <physiologicalReaction direction="left-to-right" evidence="1">
        <dbReference type="Rhea" id="RHEA:24903"/>
    </physiologicalReaction>
</comment>
<evidence type="ECO:0000259" key="3">
    <source>
        <dbReference type="PROSITE" id="PS50113"/>
    </source>
</evidence>
<dbReference type="Gene3D" id="3.30.70.270">
    <property type="match status" value="1"/>
</dbReference>
<feature type="domain" description="PAC" evidence="3">
    <location>
        <begin position="336"/>
        <end position="388"/>
    </location>
</feature>
<dbReference type="InterPro" id="IPR001633">
    <property type="entry name" value="EAL_dom"/>
</dbReference>
<dbReference type="PROSITE" id="PS50113">
    <property type="entry name" value="PAC"/>
    <property type="match status" value="2"/>
</dbReference>
<dbReference type="InterPro" id="IPR000700">
    <property type="entry name" value="PAS-assoc_C"/>
</dbReference>
<organism evidence="6 7">
    <name type="scientific">Solidesulfovibrio aerotolerans</name>
    <dbReference type="NCBI Taxonomy" id="295255"/>
    <lineage>
        <taxon>Bacteria</taxon>
        <taxon>Pseudomonadati</taxon>
        <taxon>Thermodesulfobacteriota</taxon>
        <taxon>Desulfovibrionia</taxon>
        <taxon>Desulfovibrionales</taxon>
        <taxon>Desulfovibrionaceae</taxon>
        <taxon>Solidesulfovibrio</taxon>
    </lineage>
</organism>
<dbReference type="InterPro" id="IPR043128">
    <property type="entry name" value="Rev_trsase/Diguanyl_cyclase"/>
</dbReference>
<name>A0A7C9ISV2_9BACT</name>
<dbReference type="PANTHER" id="PTHR44757">
    <property type="entry name" value="DIGUANYLATE CYCLASE DGCP"/>
    <property type="match status" value="1"/>
</dbReference>
<evidence type="ECO:0000256" key="1">
    <source>
        <dbReference type="ARBA" id="ARBA00051114"/>
    </source>
</evidence>
<dbReference type="Pfam" id="PF00989">
    <property type="entry name" value="PAS"/>
    <property type="match status" value="1"/>
</dbReference>
<dbReference type="Pfam" id="PF08448">
    <property type="entry name" value="PAS_4"/>
    <property type="match status" value="1"/>
</dbReference>
<evidence type="ECO:0000313" key="7">
    <source>
        <dbReference type="Proteomes" id="UP000482487"/>
    </source>
</evidence>
<dbReference type="FunFam" id="3.20.20.450:FF:000001">
    <property type="entry name" value="Cyclic di-GMP phosphodiesterase yahA"/>
    <property type="match status" value="1"/>
</dbReference>
<accession>A0A7C9ISV2</accession>
<feature type="domain" description="GGDEF" evidence="5">
    <location>
        <begin position="421"/>
        <end position="554"/>
    </location>
</feature>
<dbReference type="InterPro" id="IPR052155">
    <property type="entry name" value="Biofilm_reg_signaling"/>
</dbReference>
<dbReference type="AlphaFoldDB" id="A0A7C9ISV2"/>
<dbReference type="FunFam" id="3.30.70.270:FF:000001">
    <property type="entry name" value="Diguanylate cyclase domain protein"/>
    <property type="match status" value="1"/>
</dbReference>
<feature type="domain" description="PAS" evidence="2">
    <location>
        <begin position="9"/>
        <end position="62"/>
    </location>
</feature>
<dbReference type="Proteomes" id="UP000482487">
    <property type="component" value="Unassembled WGS sequence"/>
</dbReference>
<dbReference type="GO" id="GO:0006355">
    <property type="term" value="P:regulation of DNA-templated transcription"/>
    <property type="evidence" value="ECO:0007669"/>
    <property type="project" value="InterPro"/>
</dbReference>
<dbReference type="InterPro" id="IPR000160">
    <property type="entry name" value="GGDEF_dom"/>
</dbReference>